<reference evidence="1 2" key="1">
    <citation type="journal article" date="2021" name="Int. J. Syst. Evol. Microbiol.">
        <title>Steroidobacter gossypii sp. nov., isolated from soil of cotton cropping field.</title>
        <authorList>
            <person name="Huang R."/>
            <person name="Yang S."/>
            <person name="Zhen C."/>
            <person name="Liu W."/>
        </authorList>
    </citation>
    <scope>NUCLEOTIDE SEQUENCE [LARGE SCALE GENOMIC DNA]</scope>
    <source>
        <strain evidence="1 2">S1-65</strain>
    </source>
</reference>
<evidence type="ECO:0000313" key="2">
    <source>
        <dbReference type="Proteomes" id="UP000661077"/>
    </source>
</evidence>
<name>A0ABS1WR56_9GAMM</name>
<dbReference type="InterPro" id="IPR002763">
    <property type="entry name" value="DUF72"/>
</dbReference>
<dbReference type="Proteomes" id="UP000661077">
    <property type="component" value="Unassembled WGS sequence"/>
</dbReference>
<dbReference type="SUPFAM" id="SSF117396">
    <property type="entry name" value="TM1631-like"/>
    <property type="match status" value="1"/>
</dbReference>
<keyword evidence="2" id="KW-1185">Reference proteome</keyword>
<dbReference type="PANTHER" id="PTHR30348:SF4">
    <property type="entry name" value="DUF72 DOMAIN-CONTAINING PROTEIN"/>
    <property type="match status" value="1"/>
</dbReference>
<dbReference type="RefSeq" id="WP_203165432.1">
    <property type="nucleotide sequence ID" value="NZ_JAEVLS010000001.1"/>
</dbReference>
<dbReference type="InterPro" id="IPR036520">
    <property type="entry name" value="UPF0759_sf"/>
</dbReference>
<protein>
    <submittedName>
        <fullName evidence="1">DUF72 domain-containing protein</fullName>
    </submittedName>
</protein>
<dbReference type="PANTHER" id="PTHR30348">
    <property type="entry name" value="UNCHARACTERIZED PROTEIN YECE"/>
    <property type="match status" value="1"/>
</dbReference>
<sequence length="328" mass="38257">MGSLQHQARIRIGISGWRYTPWRGVFYPKDLPQRLELHHASRVLPTIEINGSFYSLQRPESYRRWHDDTPADFVFAVKGPRFITHMKKLRDVETPLANFFASGVFNLHRKLGPILWQFPPNFRYDRQKLTKFFELLPRDTEAALKLARRRDARMKGRCKLAIDACLPLRHAFEVRHESFCDPEFVELLREHHIGLVIAETAKRFPMMHDITADFVYMRLHGDKTLYQSGYSERALEKWARRIRAWQRGGEPRDAEKICKSKPPTSKPRDVYCYFDNTDVKLRAPVDAQSLMRKLNVTWPSPNVVRSSRTAIARAARAPRPAPLLPGLT</sequence>
<comment type="caution">
    <text evidence="1">The sequence shown here is derived from an EMBL/GenBank/DDBJ whole genome shotgun (WGS) entry which is preliminary data.</text>
</comment>
<dbReference type="Gene3D" id="3.20.20.410">
    <property type="entry name" value="Protein of unknown function UPF0759"/>
    <property type="match status" value="1"/>
</dbReference>
<proteinExistence type="predicted"/>
<dbReference type="Pfam" id="PF01904">
    <property type="entry name" value="DUF72"/>
    <property type="match status" value="1"/>
</dbReference>
<evidence type="ECO:0000313" key="1">
    <source>
        <dbReference type="EMBL" id="MBM0103459.1"/>
    </source>
</evidence>
<accession>A0ABS1WR56</accession>
<organism evidence="1 2">
    <name type="scientific">Steroidobacter gossypii</name>
    <dbReference type="NCBI Taxonomy" id="2805490"/>
    <lineage>
        <taxon>Bacteria</taxon>
        <taxon>Pseudomonadati</taxon>
        <taxon>Pseudomonadota</taxon>
        <taxon>Gammaproteobacteria</taxon>
        <taxon>Steroidobacterales</taxon>
        <taxon>Steroidobacteraceae</taxon>
        <taxon>Steroidobacter</taxon>
    </lineage>
</organism>
<dbReference type="EMBL" id="JAEVLS010000001">
    <property type="protein sequence ID" value="MBM0103459.1"/>
    <property type="molecule type" value="Genomic_DNA"/>
</dbReference>
<gene>
    <name evidence="1" type="ORF">JM946_01835</name>
</gene>